<dbReference type="PROSITE" id="PS50076">
    <property type="entry name" value="DNAJ_2"/>
    <property type="match status" value="1"/>
</dbReference>
<keyword evidence="3" id="KW-0812">Transmembrane</keyword>
<sequence length="202" mass="22179">MAADTDFNALYAELGVDADCDIAQFRLAYRRRVGSLHPDRIGGDDGLVRLQRLNRSYAQASDFHRLHGRLPGSRREAATAPAVPAHQPADAASRVAGPSDRARYSLVVAVVTVALLWLYHAELERPRLELGMTSSDVRALQGAPTGIDGSRWHYGPSWIEFRCGKVADWYSTPPQPLRVDETKTIGGKPLHPAPAPDCWNDS</sequence>
<feature type="transmembrane region" description="Helical" evidence="3">
    <location>
        <begin position="102"/>
        <end position="119"/>
    </location>
</feature>
<feature type="region of interest" description="Disordered" evidence="2">
    <location>
        <begin position="182"/>
        <end position="202"/>
    </location>
</feature>
<keyword evidence="3" id="KW-1133">Transmembrane helix</keyword>
<keyword evidence="6" id="KW-1185">Reference proteome</keyword>
<protein>
    <recommendedName>
        <fullName evidence="4">J domain-containing protein</fullName>
    </recommendedName>
</protein>
<name>A0ABN7R2S6_9GAMM</name>
<dbReference type="SUPFAM" id="SSF46565">
    <property type="entry name" value="Chaperone J-domain"/>
    <property type="match status" value="1"/>
</dbReference>
<organism evidence="5 6">
    <name type="scientific">Novilysobacter luteus</name>
    <dbReference type="NCBI Taxonomy" id="2822368"/>
    <lineage>
        <taxon>Bacteria</taxon>
        <taxon>Pseudomonadati</taxon>
        <taxon>Pseudomonadota</taxon>
        <taxon>Gammaproteobacteria</taxon>
        <taxon>Lysobacterales</taxon>
        <taxon>Lysobacteraceae</taxon>
        <taxon>Novilysobacter</taxon>
    </lineage>
</organism>
<dbReference type="Gene3D" id="1.10.287.110">
    <property type="entry name" value="DnaJ domain"/>
    <property type="match status" value="1"/>
</dbReference>
<evidence type="ECO:0000256" key="3">
    <source>
        <dbReference type="SAM" id="Phobius"/>
    </source>
</evidence>
<feature type="region of interest" description="Disordered" evidence="2">
    <location>
        <begin position="74"/>
        <end position="95"/>
    </location>
</feature>
<feature type="domain" description="J" evidence="4">
    <location>
        <begin position="9"/>
        <end position="65"/>
    </location>
</feature>
<keyword evidence="1" id="KW-0143">Chaperone</keyword>
<accession>A0ABN7R2S6</accession>
<evidence type="ECO:0000256" key="2">
    <source>
        <dbReference type="SAM" id="MobiDB-lite"/>
    </source>
</evidence>
<dbReference type="RefSeq" id="WP_215218237.1">
    <property type="nucleotide sequence ID" value="NZ_OU015430.1"/>
</dbReference>
<evidence type="ECO:0000313" key="5">
    <source>
        <dbReference type="EMBL" id="CAG4974313.1"/>
    </source>
</evidence>
<proteinExistence type="predicted"/>
<evidence type="ECO:0000313" key="6">
    <source>
        <dbReference type="Proteomes" id="UP000680116"/>
    </source>
</evidence>
<evidence type="ECO:0000259" key="4">
    <source>
        <dbReference type="PROSITE" id="PS50076"/>
    </source>
</evidence>
<gene>
    <name evidence="5" type="ORF">LYB30171_01646</name>
</gene>
<dbReference type="InterPro" id="IPR001623">
    <property type="entry name" value="DnaJ_domain"/>
</dbReference>
<evidence type="ECO:0000256" key="1">
    <source>
        <dbReference type="ARBA" id="ARBA00023186"/>
    </source>
</evidence>
<reference evidence="5 6" key="1">
    <citation type="submission" date="2021-04" db="EMBL/GenBank/DDBJ databases">
        <authorList>
            <person name="Rodrigo-Torres L."/>
            <person name="Arahal R. D."/>
            <person name="Lucena T."/>
        </authorList>
    </citation>
    <scope>NUCLEOTIDE SEQUENCE [LARGE SCALE GENOMIC DNA]</scope>
    <source>
        <strain evidence="5 6">CECT 30171</strain>
    </source>
</reference>
<dbReference type="InterPro" id="IPR036869">
    <property type="entry name" value="J_dom_sf"/>
</dbReference>
<dbReference type="EMBL" id="OU015430">
    <property type="protein sequence ID" value="CAG4974313.1"/>
    <property type="molecule type" value="Genomic_DNA"/>
</dbReference>
<dbReference type="Proteomes" id="UP000680116">
    <property type="component" value="Chromosome"/>
</dbReference>
<dbReference type="CDD" id="cd06257">
    <property type="entry name" value="DnaJ"/>
    <property type="match status" value="1"/>
</dbReference>
<keyword evidence="3" id="KW-0472">Membrane</keyword>